<reference evidence="3" key="1">
    <citation type="submission" date="2017-02" db="EMBL/GenBank/DDBJ databases">
        <authorList>
            <person name="Varghese N."/>
            <person name="Submissions S."/>
        </authorList>
    </citation>
    <scope>NUCLEOTIDE SEQUENCE [LARGE SCALE GENOMIC DNA]</scope>
    <source>
        <strain evidence="3">DSM 16521</strain>
    </source>
</reference>
<dbReference type="GO" id="GO:0047444">
    <property type="term" value="F:N-acylneuraminate-9-phosphate synthase activity"/>
    <property type="evidence" value="ECO:0007669"/>
    <property type="project" value="TreeGrafter"/>
</dbReference>
<dbReference type="Proteomes" id="UP000189933">
    <property type="component" value="Unassembled WGS sequence"/>
</dbReference>
<dbReference type="InterPro" id="IPR020007">
    <property type="entry name" value="NeuB/NeuA"/>
</dbReference>
<dbReference type="SMART" id="SM00858">
    <property type="entry name" value="SAF"/>
    <property type="match status" value="1"/>
</dbReference>
<keyword evidence="3" id="KW-1185">Reference proteome</keyword>
<accession>A0A1T4QWB7</accession>
<dbReference type="InterPro" id="IPR051690">
    <property type="entry name" value="PseI-like"/>
</dbReference>
<proteinExistence type="predicted"/>
<dbReference type="Pfam" id="PF03102">
    <property type="entry name" value="NeuB"/>
    <property type="match status" value="1"/>
</dbReference>
<gene>
    <name evidence="2" type="ORF">SAMN02745885_01833</name>
</gene>
<dbReference type="PANTHER" id="PTHR42966:SF1">
    <property type="entry name" value="SIALIC ACID SYNTHASE"/>
    <property type="match status" value="1"/>
</dbReference>
<dbReference type="GO" id="GO:0016051">
    <property type="term" value="P:carbohydrate biosynthetic process"/>
    <property type="evidence" value="ECO:0007669"/>
    <property type="project" value="InterPro"/>
</dbReference>
<name>A0A1T4QWB7_9FIRM</name>
<dbReference type="Pfam" id="PF08666">
    <property type="entry name" value="SAF"/>
    <property type="match status" value="1"/>
</dbReference>
<dbReference type="AlphaFoldDB" id="A0A1T4QWB7"/>
<dbReference type="SUPFAM" id="SSF51269">
    <property type="entry name" value="AFP III-like domain"/>
    <property type="match status" value="1"/>
</dbReference>
<dbReference type="SUPFAM" id="SSF51569">
    <property type="entry name" value="Aldolase"/>
    <property type="match status" value="1"/>
</dbReference>
<protein>
    <submittedName>
        <fullName evidence="2">N-acetylneuraminate synthase</fullName>
    </submittedName>
</protein>
<dbReference type="Gene3D" id="3.20.20.70">
    <property type="entry name" value="Aldolase class I"/>
    <property type="match status" value="1"/>
</dbReference>
<dbReference type="RefSeq" id="WP_174183002.1">
    <property type="nucleotide sequence ID" value="NZ_FUXM01000022.1"/>
</dbReference>
<dbReference type="InterPro" id="IPR013132">
    <property type="entry name" value="PseI/NeuA/B-like_N"/>
</dbReference>
<dbReference type="InterPro" id="IPR013974">
    <property type="entry name" value="SAF"/>
</dbReference>
<dbReference type="Gene3D" id="3.90.1210.10">
    <property type="entry name" value="Antifreeze-like/N-acetylneuraminic acid synthase C-terminal domain"/>
    <property type="match status" value="1"/>
</dbReference>
<dbReference type="NCBIfam" id="TIGR03569">
    <property type="entry name" value="NeuB_NnaB"/>
    <property type="match status" value="1"/>
</dbReference>
<sequence length="344" mass="37808">MIVLKDRQIGPEQPVFIIAEAGVNHNGDLQLAKKMIDVAAAAGADAIKFQTFKAEKLVTRNAPKADYQKKSTETGESQFAMLKKLELSEQDHYELFAYCQAKGIRFMSTPFDEESLLFLHSLGVELFKISSGDLNNQPFLHKINSLGKPVILSTGMANLSEITEAVQILSNCPLVLLHCTTAYPTPVEIVNLRAINLLQEKFGPMVGYSDHTLGTEVAVAAVALGAIVIEKHFTLDKNLPGPDQQASLNPEELTLMVRQIRNVEKALGNKRKECTEIETANKLVARKSIVSSQFIPSGVTIREDMIAIKRPGTGIEPGLYSKVIGRKAKVDIAPDQPLTWDMLE</sequence>
<organism evidence="2 3">
    <name type="scientific">Carboxydocella sporoproducens DSM 16521</name>
    <dbReference type="NCBI Taxonomy" id="1121270"/>
    <lineage>
        <taxon>Bacteria</taxon>
        <taxon>Bacillati</taxon>
        <taxon>Bacillota</taxon>
        <taxon>Clostridia</taxon>
        <taxon>Eubacteriales</taxon>
        <taxon>Clostridiales Family XVI. Incertae Sedis</taxon>
        <taxon>Carboxydocella</taxon>
    </lineage>
</organism>
<evidence type="ECO:0000313" key="2">
    <source>
        <dbReference type="EMBL" id="SKA07946.1"/>
    </source>
</evidence>
<dbReference type="PANTHER" id="PTHR42966">
    <property type="entry name" value="N-ACETYLNEURAMINATE SYNTHASE"/>
    <property type="match status" value="1"/>
</dbReference>
<dbReference type="PROSITE" id="PS50844">
    <property type="entry name" value="AFP_LIKE"/>
    <property type="match status" value="1"/>
</dbReference>
<evidence type="ECO:0000259" key="1">
    <source>
        <dbReference type="PROSITE" id="PS50844"/>
    </source>
</evidence>
<feature type="domain" description="AFP-like" evidence="1">
    <location>
        <begin position="288"/>
        <end position="344"/>
    </location>
</feature>
<evidence type="ECO:0000313" key="3">
    <source>
        <dbReference type="Proteomes" id="UP000189933"/>
    </source>
</evidence>
<dbReference type="InterPro" id="IPR036732">
    <property type="entry name" value="AFP_Neu5c_C_sf"/>
</dbReference>
<dbReference type="EMBL" id="FUXM01000022">
    <property type="protein sequence ID" value="SKA07946.1"/>
    <property type="molecule type" value="Genomic_DNA"/>
</dbReference>
<dbReference type="InterPro" id="IPR013785">
    <property type="entry name" value="Aldolase_TIM"/>
</dbReference>
<dbReference type="CDD" id="cd11615">
    <property type="entry name" value="SAF_NeuB_like"/>
    <property type="match status" value="1"/>
</dbReference>
<dbReference type="InterPro" id="IPR006190">
    <property type="entry name" value="SAF_AFP_Neu5Ac"/>
</dbReference>
<dbReference type="InterPro" id="IPR057736">
    <property type="entry name" value="SAF_PseI/NeuA/NeuB"/>
</dbReference>